<reference evidence="2" key="1">
    <citation type="submission" date="2014-04" db="EMBL/GenBank/DDBJ databases">
        <title>Evolutionary Origins and Diversification of the Mycorrhizal Mutualists.</title>
        <authorList>
            <consortium name="DOE Joint Genome Institute"/>
            <consortium name="Mycorrhizal Genomics Consortium"/>
            <person name="Kohler A."/>
            <person name="Kuo A."/>
            <person name="Nagy L.G."/>
            <person name="Floudas D."/>
            <person name="Copeland A."/>
            <person name="Barry K.W."/>
            <person name="Cichocki N."/>
            <person name="Veneault-Fourrey C."/>
            <person name="LaButti K."/>
            <person name="Lindquist E.A."/>
            <person name="Lipzen A."/>
            <person name="Lundell T."/>
            <person name="Morin E."/>
            <person name="Murat C."/>
            <person name="Riley R."/>
            <person name="Ohm R."/>
            <person name="Sun H."/>
            <person name="Tunlid A."/>
            <person name="Henrissat B."/>
            <person name="Grigoriev I.V."/>
            <person name="Hibbett D.S."/>
            <person name="Martin F."/>
        </authorList>
    </citation>
    <scope>NUCLEOTIDE SEQUENCE [LARGE SCALE GENOMIC DNA]</scope>
    <source>
        <strain evidence="2">FD-334 SS-4</strain>
    </source>
</reference>
<dbReference type="EMBL" id="KN817643">
    <property type="protein sequence ID" value="KJA15483.1"/>
    <property type="molecule type" value="Genomic_DNA"/>
</dbReference>
<protein>
    <recommendedName>
        <fullName evidence="3">F-box domain-containing protein</fullName>
    </recommendedName>
</protein>
<evidence type="ECO:0000313" key="1">
    <source>
        <dbReference type="EMBL" id="KJA15483.1"/>
    </source>
</evidence>
<dbReference type="Proteomes" id="UP000054270">
    <property type="component" value="Unassembled WGS sequence"/>
</dbReference>
<evidence type="ECO:0008006" key="3">
    <source>
        <dbReference type="Google" id="ProtNLM"/>
    </source>
</evidence>
<dbReference type="AlphaFoldDB" id="A0A0D2LX76"/>
<evidence type="ECO:0000313" key="2">
    <source>
        <dbReference type="Proteomes" id="UP000054270"/>
    </source>
</evidence>
<name>A0A0D2LX76_HYPSF</name>
<proteinExistence type="predicted"/>
<dbReference type="OrthoDB" id="3061721at2759"/>
<accession>A0A0D2LX76</accession>
<organism evidence="1 2">
    <name type="scientific">Hypholoma sublateritium (strain FD-334 SS-4)</name>
    <dbReference type="NCBI Taxonomy" id="945553"/>
    <lineage>
        <taxon>Eukaryota</taxon>
        <taxon>Fungi</taxon>
        <taxon>Dikarya</taxon>
        <taxon>Basidiomycota</taxon>
        <taxon>Agaricomycotina</taxon>
        <taxon>Agaricomycetes</taxon>
        <taxon>Agaricomycetidae</taxon>
        <taxon>Agaricales</taxon>
        <taxon>Agaricineae</taxon>
        <taxon>Strophariaceae</taxon>
        <taxon>Hypholoma</taxon>
    </lineage>
</organism>
<keyword evidence="2" id="KW-1185">Reference proteome</keyword>
<sequence>MFEPELYRVVRSGKGRVVPPLYIDSLPREDVSEKARQLNLERLQRFGPWVHHILLQCRPVHEVAQVLTACPNVHNLALWIIQGAGAPLVPLLARLPLRRLSFDPRSFFALDARAPDGSVPLGQAPFDALTHLEVINVTAAWDQWRQLALLPRLTHLVLGCGMPSDAPVERVLEECAALEVLVLPYTDVDDILLDNPTLAEVQKDPRVVLLNLTWDPLDEWEVGARGGEDLWVTAEKRVKKARGRKTEDV</sequence>
<gene>
    <name evidence="1" type="ORF">HYPSUDRAFT_365767</name>
</gene>